<dbReference type="EMBL" id="CAKXZT010000157">
    <property type="protein sequence ID" value="CAH2407341.1"/>
    <property type="molecule type" value="Genomic_DNA"/>
</dbReference>
<evidence type="ECO:0000313" key="1">
    <source>
        <dbReference type="EMBL" id="CAH2407341.1"/>
    </source>
</evidence>
<dbReference type="Proteomes" id="UP001153050">
    <property type="component" value="Unassembled WGS sequence"/>
</dbReference>
<accession>A0ABM9EDE7</accession>
<protein>
    <submittedName>
        <fullName evidence="1">Uncharacterized protein</fullName>
    </submittedName>
</protein>
<gene>
    <name evidence="1" type="ORF">MES5069_60005</name>
</gene>
<name>A0ABM9EDE7_9HYPH</name>
<comment type="caution">
    <text evidence="1">The sequence shown here is derived from an EMBL/GenBank/DDBJ whole genome shotgun (WGS) entry which is preliminary data.</text>
</comment>
<keyword evidence="2" id="KW-1185">Reference proteome</keyword>
<organism evidence="1 2">
    <name type="scientific">Mesorhizobium escarrei</name>
    <dbReference type="NCBI Taxonomy" id="666018"/>
    <lineage>
        <taxon>Bacteria</taxon>
        <taxon>Pseudomonadati</taxon>
        <taxon>Pseudomonadota</taxon>
        <taxon>Alphaproteobacteria</taxon>
        <taxon>Hyphomicrobiales</taxon>
        <taxon>Phyllobacteriaceae</taxon>
        <taxon>Mesorhizobium</taxon>
    </lineage>
</organism>
<reference evidence="1 2" key="1">
    <citation type="submission" date="2022-03" db="EMBL/GenBank/DDBJ databases">
        <authorList>
            <person name="Brunel B."/>
        </authorList>
    </citation>
    <scope>NUCLEOTIDE SEQUENCE [LARGE SCALE GENOMIC DNA]</scope>
    <source>
        <strain evidence="1">STM5069sample</strain>
    </source>
</reference>
<sequence>MGINGYEGQLAGVLKATSCYSYGAGLWFCPGLRLLRCLTLTPAGATSRQWKRRSGKPRRSKR</sequence>
<proteinExistence type="predicted"/>
<evidence type="ECO:0000313" key="2">
    <source>
        <dbReference type="Proteomes" id="UP001153050"/>
    </source>
</evidence>